<protein>
    <submittedName>
        <fullName evidence="1">Putative endodeoxyribonuclease</fullName>
    </submittedName>
</protein>
<gene>
    <name evidence="1" type="ORF">TM448B00934_0020</name>
</gene>
<sequence>MSDMIKYCVYCQPKSKKSAHRAGVSKNGKPFLYLSTEQKKWESDVSTVLSMQRIESEYPCVDYECWARILIYRQYNRLADLSNLIQSIEDALQRAGCIENDRLIKSLDGSRVYHGVNGNEARFEVTLAPFIDGRI</sequence>
<dbReference type="Pfam" id="PF05866">
    <property type="entry name" value="RusA"/>
    <property type="match status" value="1"/>
</dbReference>
<evidence type="ECO:0000313" key="1">
    <source>
        <dbReference type="EMBL" id="QJH97133.1"/>
    </source>
</evidence>
<dbReference type="SUPFAM" id="SSF103084">
    <property type="entry name" value="Holliday junction resolvase RusA"/>
    <property type="match status" value="1"/>
</dbReference>
<name>A0A6M3XJV8_9ZZZZ</name>
<dbReference type="AlphaFoldDB" id="A0A6M3XJV8"/>
<dbReference type="GO" id="GO:0006281">
    <property type="term" value="P:DNA repair"/>
    <property type="evidence" value="ECO:0007669"/>
    <property type="project" value="InterPro"/>
</dbReference>
<reference evidence="1" key="1">
    <citation type="submission" date="2020-03" db="EMBL/GenBank/DDBJ databases">
        <title>The deep terrestrial virosphere.</title>
        <authorList>
            <person name="Holmfeldt K."/>
            <person name="Nilsson E."/>
            <person name="Simone D."/>
            <person name="Lopez-Fernandez M."/>
            <person name="Wu X."/>
            <person name="de Brujin I."/>
            <person name="Lundin D."/>
            <person name="Andersson A."/>
            <person name="Bertilsson S."/>
            <person name="Dopson M."/>
        </authorList>
    </citation>
    <scope>NUCLEOTIDE SEQUENCE</scope>
    <source>
        <strain evidence="1">TM448B00934</strain>
    </source>
</reference>
<dbReference type="Gene3D" id="3.30.1330.70">
    <property type="entry name" value="Holliday junction resolvase RusA"/>
    <property type="match status" value="1"/>
</dbReference>
<dbReference type="InterPro" id="IPR008822">
    <property type="entry name" value="Endonuclease_RusA-like"/>
</dbReference>
<organism evidence="1">
    <name type="scientific">viral metagenome</name>
    <dbReference type="NCBI Taxonomy" id="1070528"/>
    <lineage>
        <taxon>unclassified sequences</taxon>
        <taxon>metagenomes</taxon>
        <taxon>organismal metagenomes</taxon>
    </lineage>
</organism>
<dbReference type="GO" id="GO:0006310">
    <property type="term" value="P:DNA recombination"/>
    <property type="evidence" value="ECO:0007669"/>
    <property type="project" value="InterPro"/>
</dbReference>
<dbReference type="EMBL" id="MT144674">
    <property type="protein sequence ID" value="QJH97133.1"/>
    <property type="molecule type" value="Genomic_DNA"/>
</dbReference>
<accession>A0A6M3XJV8</accession>
<dbReference type="InterPro" id="IPR036614">
    <property type="entry name" value="RusA-like_sf"/>
</dbReference>
<proteinExistence type="predicted"/>
<dbReference type="GO" id="GO:0000287">
    <property type="term" value="F:magnesium ion binding"/>
    <property type="evidence" value="ECO:0007669"/>
    <property type="project" value="InterPro"/>
</dbReference>